<proteinExistence type="predicted"/>
<organism evidence="1 2">
    <name type="scientific">Protopolystoma xenopodis</name>
    <dbReference type="NCBI Taxonomy" id="117903"/>
    <lineage>
        <taxon>Eukaryota</taxon>
        <taxon>Metazoa</taxon>
        <taxon>Spiralia</taxon>
        <taxon>Lophotrochozoa</taxon>
        <taxon>Platyhelminthes</taxon>
        <taxon>Monogenea</taxon>
        <taxon>Polyopisthocotylea</taxon>
        <taxon>Polystomatidea</taxon>
        <taxon>Polystomatidae</taxon>
        <taxon>Protopolystoma</taxon>
    </lineage>
</organism>
<comment type="caution">
    <text evidence="1">The sequence shown here is derived from an EMBL/GenBank/DDBJ whole genome shotgun (WGS) entry which is preliminary data.</text>
</comment>
<reference evidence="1" key="1">
    <citation type="submission" date="2018-11" db="EMBL/GenBank/DDBJ databases">
        <authorList>
            <consortium name="Pathogen Informatics"/>
        </authorList>
    </citation>
    <scope>NUCLEOTIDE SEQUENCE</scope>
</reference>
<evidence type="ECO:0000313" key="2">
    <source>
        <dbReference type="Proteomes" id="UP000784294"/>
    </source>
</evidence>
<dbReference type="AlphaFoldDB" id="A0A448WEC5"/>
<keyword evidence="2" id="KW-1185">Reference proteome</keyword>
<evidence type="ECO:0000313" key="1">
    <source>
        <dbReference type="EMBL" id="VEL09480.1"/>
    </source>
</evidence>
<dbReference type="Proteomes" id="UP000784294">
    <property type="component" value="Unassembled WGS sequence"/>
</dbReference>
<name>A0A448WEC5_9PLAT</name>
<protein>
    <submittedName>
        <fullName evidence="1">Uncharacterized protein</fullName>
    </submittedName>
</protein>
<gene>
    <name evidence="1" type="ORF">PXEA_LOCUS2920</name>
</gene>
<dbReference type="EMBL" id="CAAALY010006437">
    <property type="protein sequence ID" value="VEL09480.1"/>
    <property type="molecule type" value="Genomic_DNA"/>
</dbReference>
<accession>A0A448WEC5</accession>
<sequence length="130" mass="13898">MKIYPGNYNTVTTIGGRGKKGVLNLGVLSAPALSTYISLGTNTSSETHTDCTDRQSDKVVEMNYECVSSLPGDDAILVVGRQNSAIPTVHISHGDGTPAQTCEFQTKRDAQAAGRHWECRPNAISTPFLS</sequence>